<dbReference type="InterPro" id="IPR000222">
    <property type="entry name" value="PP2C_BS"/>
</dbReference>
<dbReference type="SUPFAM" id="SSF81606">
    <property type="entry name" value="PP2C-like"/>
    <property type="match status" value="1"/>
</dbReference>
<evidence type="ECO:0000256" key="2">
    <source>
        <dbReference type="ARBA" id="ARBA00022801"/>
    </source>
</evidence>
<evidence type="ECO:0000313" key="8">
    <source>
        <dbReference type="Proteomes" id="UP000784294"/>
    </source>
</evidence>
<dbReference type="PANTHER" id="PTHR13832:SF699">
    <property type="entry name" value="INTEGRIN-LINKED KINASE-ASSOCIATED SERINE_THREONINE PHOSPHATASE 2C"/>
    <property type="match status" value="1"/>
</dbReference>
<comment type="similarity">
    <text evidence="4">Belongs to the PP2C family.</text>
</comment>
<feature type="non-terminal residue" evidence="7">
    <location>
        <position position="1"/>
    </location>
</feature>
<sequence>MHLLVILFLFIACYQGTEVTSPRSLKRDHHKDDSPGECCKKAKIDLIPTLVKAISRRGERAELQDFHVVIEDFKGCIGHDVSEEIARLSYYAVFDGHGGTKAAEFSSKYLHINIAKRFIRDAFMSGGVQQIDKDIKRVLIDSFKKTDEDFLKEASKQKPHWKDGSTATSVLLVNNTLYISNIGDSKAVLARYVEELTDEHDEADKLGVDPFGSLTAISLTQDHTPLDYNERQRIQKSGANVREGRVNSILEVSRSF</sequence>
<dbReference type="Proteomes" id="UP000784294">
    <property type="component" value="Unassembled WGS sequence"/>
</dbReference>
<evidence type="ECO:0000256" key="5">
    <source>
        <dbReference type="SAM" id="SignalP"/>
    </source>
</evidence>
<dbReference type="SMART" id="SM00332">
    <property type="entry name" value="PP2Cc"/>
    <property type="match status" value="1"/>
</dbReference>
<evidence type="ECO:0000256" key="3">
    <source>
        <dbReference type="ARBA" id="ARBA00022912"/>
    </source>
</evidence>
<comment type="caution">
    <text evidence="7">The sequence shown here is derived from an EMBL/GenBank/DDBJ whole genome shotgun (WGS) entry which is preliminary data.</text>
</comment>
<organism evidence="7 8">
    <name type="scientific">Protopolystoma xenopodis</name>
    <dbReference type="NCBI Taxonomy" id="117903"/>
    <lineage>
        <taxon>Eukaryota</taxon>
        <taxon>Metazoa</taxon>
        <taxon>Spiralia</taxon>
        <taxon>Lophotrochozoa</taxon>
        <taxon>Platyhelminthes</taxon>
        <taxon>Monogenea</taxon>
        <taxon>Polyopisthocotylea</taxon>
        <taxon>Polystomatidea</taxon>
        <taxon>Polystomatidae</taxon>
        <taxon>Protopolystoma</taxon>
    </lineage>
</organism>
<dbReference type="CDD" id="cd00143">
    <property type="entry name" value="PP2Cc"/>
    <property type="match status" value="1"/>
</dbReference>
<feature type="signal peptide" evidence="5">
    <location>
        <begin position="1"/>
        <end position="16"/>
    </location>
</feature>
<evidence type="ECO:0000256" key="4">
    <source>
        <dbReference type="RuleBase" id="RU003465"/>
    </source>
</evidence>
<dbReference type="AlphaFoldDB" id="A0A448X7L9"/>
<evidence type="ECO:0000256" key="1">
    <source>
        <dbReference type="ARBA" id="ARBA00022723"/>
    </source>
</evidence>
<feature type="domain" description="PPM-type phosphatase" evidence="6">
    <location>
        <begin position="50"/>
        <end position="256"/>
    </location>
</feature>
<dbReference type="Pfam" id="PF00481">
    <property type="entry name" value="PP2C"/>
    <property type="match status" value="1"/>
</dbReference>
<dbReference type="InterPro" id="IPR015655">
    <property type="entry name" value="PP2C"/>
</dbReference>
<keyword evidence="3 4" id="KW-0904">Protein phosphatase</keyword>
<dbReference type="OrthoDB" id="10264738at2759"/>
<dbReference type="InterPro" id="IPR001932">
    <property type="entry name" value="PPM-type_phosphatase-like_dom"/>
</dbReference>
<dbReference type="Gene3D" id="3.60.40.10">
    <property type="entry name" value="PPM-type phosphatase domain"/>
    <property type="match status" value="1"/>
</dbReference>
<evidence type="ECO:0000313" key="7">
    <source>
        <dbReference type="EMBL" id="VEL30100.1"/>
    </source>
</evidence>
<name>A0A448X7L9_9PLAT</name>
<keyword evidence="5" id="KW-0732">Signal</keyword>
<dbReference type="PANTHER" id="PTHR13832">
    <property type="entry name" value="PROTEIN PHOSPHATASE 2C"/>
    <property type="match status" value="1"/>
</dbReference>
<proteinExistence type="inferred from homology"/>
<keyword evidence="2 4" id="KW-0378">Hydrolase</keyword>
<dbReference type="EMBL" id="CAAALY010109387">
    <property type="protein sequence ID" value="VEL30100.1"/>
    <property type="molecule type" value="Genomic_DNA"/>
</dbReference>
<dbReference type="GO" id="GO:0046872">
    <property type="term" value="F:metal ion binding"/>
    <property type="evidence" value="ECO:0007669"/>
    <property type="project" value="UniProtKB-KW"/>
</dbReference>
<keyword evidence="1" id="KW-0479">Metal-binding</keyword>
<dbReference type="PROSITE" id="PS01032">
    <property type="entry name" value="PPM_1"/>
    <property type="match status" value="1"/>
</dbReference>
<reference evidence="7" key="1">
    <citation type="submission" date="2018-11" db="EMBL/GenBank/DDBJ databases">
        <authorList>
            <consortium name="Pathogen Informatics"/>
        </authorList>
    </citation>
    <scope>NUCLEOTIDE SEQUENCE</scope>
</reference>
<dbReference type="PROSITE" id="PS51746">
    <property type="entry name" value="PPM_2"/>
    <property type="match status" value="1"/>
</dbReference>
<protein>
    <recommendedName>
        <fullName evidence="6">PPM-type phosphatase domain-containing protein</fullName>
    </recommendedName>
</protein>
<dbReference type="GO" id="GO:0004722">
    <property type="term" value="F:protein serine/threonine phosphatase activity"/>
    <property type="evidence" value="ECO:0007669"/>
    <property type="project" value="InterPro"/>
</dbReference>
<feature type="chain" id="PRO_5019454281" description="PPM-type phosphatase domain-containing protein" evidence="5">
    <location>
        <begin position="17"/>
        <end position="256"/>
    </location>
</feature>
<dbReference type="InterPro" id="IPR036457">
    <property type="entry name" value="PPM-type-like_dom_sf"/>
</dbReference>
<gene>
    <name evidence="7" type="ORF">PXEA_LOCUS23540</name>
</gene>
<evidence type="ECO:0000259" key="6">
    <source>
        <dbReference type="PROSITE" id="PS51746"/>
    </source>
</evidence>
<accession>A0A448X7L9</accession>
<keyword evidence="8" id="KW-1185">Reference proteome</keyword>